<dbReference type="GeneID" id="17296655"/>
<accession>L1IV85</accession>
<dbReference type="EMBL" id="JH993035">
    <property type="protein sequence ID" value="EKX40022.1"/>
    <property type="molecule type" value="Genomic_DNA"/>
</dbReference>
<feature type="signal peptide" evidence="1">
    <location>
        <begin position="1"/>
        <end position="19"/>
    </location>
</feature>
<dbReference type="Gene3D" id="2.60.120.200">
    <property type="match status" value="1"/>
</dbReference>
<evidence type="ECO:0000313" key="2">
    <source>
        <dbReference type="EMBL" id="EKX40022.1"/>
    </source>
</evidence>
<dbReference type="PaxDb" id="55529-EKX40022"/>
<dbReference type="HOGENOM" id="CLU_324264_0_0_1"/>
<proteinExistence type="predicted"/>
<gene>
    <name evidence="2" type="ORF">GUITHDRAFT_114016</name>
</gene>
<name>L1IV85_GUITC</name>
<dbReference type="Proteomes" id="UP000011087">
    <property type="component" value="Unassembled WGS sequence"/>
</dbReference>
<evidence type="ECO:0000313" key="3">
    <source>
        <dbReference type="EnsemblProtists" id="EKX40022"/>
    </source>
</evidence>
<keyword evidence="1" id="KW-0732">Signal</keyword>
<dbReference type="SUPFAM" id="SSF49899">
    <property type="entry name" value="Concanavalin A-like lectins/glucanases"/>
    <property type="match status" value="1"/>
</dbReference>
<dbReference type="AlphaFoldDB" id="L1IV85"/>
<dbReference type="KEGG" id="gtt:GUITHDRAFT_114016"/>
<reference evidence="4" key="2">
    <citation type="submission" date="2012-11" db="EMBL/GenBank/DDBJ databases">
        <authorList>
            <person name="Kuo A."/>
            <person name="Curtis B.A."/>
            <person name="Tanifuji G."/>
            <person name="Burki F."/>
            <person name="Gruber A."/>
            <person name="Irimia M."/>
            <person name="Maruyama S."/>
            <person name="Arias M.C."/>
            <person name="Ball S.G."/>
            <person name="Gile G.H."/>
            <person name="Hirakawa Y."/>
            <person name="Hopkins J.F."/>
            <person name="Rensing S.A."/>
            <person name="Schmutz J."/>
            <person name="Symeonidi A."/>
            <person name="Elias M."/>
            <person name="Eveleigh R.J."/>
            <person name="Herman E.K."/>
            <person name="Klute M.J."/>
            <person name="Nakayama T."/>
            <person name="Obornik M."/>
            <person name="Reyes-Prieto A."/>
            <person name="Armbrust E.V."/>
            <person name="Aves S.J."/>
            <person name="Beiko R.G."/>
            <person name="Coutinho P."/>
            <person name="Dacks J.B."/>
            <person name="Durnford D.G."/>
            <person name="Fast N.M."/>
            <person name="Green B.R."/>
            <person name="Grisdale C."/>
            <person name="Hempe F."/>
            <person name="Henrissat B."/>
            <person name="Hoppner M.P."/>
            <person name="Ishida K.-I."/>
            <person name="Kim E."/>
            <person name="Koreny L."/>
            <person name="Kroth P.G."/>
            <person name="Liu Y."/>
            <person name="Malik S.-B."/>
            <person name="Maier U.G."/>
            <person name="McRose D."/>
            <person name="Mock T."/>
            <person name="Neilson J.A."/>
            <person name="Onodera N.T."/>
            <person name="Poole A.M."/>
            <person name="Pritham E.J."/>
            <person name="Richards T.A."/>
            <person name="Rocap G."/>
            <person name="Roy S.W."/>
            <person name="Sarai C."/>
            <person name="Schaack S."/>
            <person name="Shirato S."/>
            <person name="Slamovits C.H."/>
            <person name="Spencer D.F."/>
            <person name="Suzuki S."/>
            <person name="Worden A.Z."/>
            <person name="Zauner S."/>
            <person name="Barry K."/>
            <person name="Bell C."/>
            <person name="Bharti A.K."/>
            <person name="Crow J.A."/>
            <person name="Grimwood J."/>
            <person name="Kramer R."/>
            <person name="Lindquist E."/>
            <person name="Lucas S."/>
            <person name="Salamov A."/>
            <person name="McFadden G.I."/>
            <person name="Lane C.E."/>
            <person name="Keeling P.J."/>
            <person name="Gray M.W."/>
            <person name="Grigoriev I.V."/>
            <person name="Archibald J.M."/>
        </authorList>
    </citation>
    <scope>NUCLEOTIDE SEQUENCE</scope>
    <source>
        <strain evidence="4">CCMP2712</strain>
    </source>
</reference>
<dbReference type="InterPro" id="IPR018392">
    <property type="entry name" value="LysM"/>
</dbReference>
<dbReference type="Pfam" id="PF13385">
    <property type="entry name" value="Laminin_G_3"/>
    <property type="match status" value="1"/>
</dbReference>
<evidence type="ECO:0008006" key="5">
    <source>
        <dbReference type="Google" id="ProtNLM"/>
    </source>
</evidence>
<sequence length="891" mass="94911">MTQLAMLVLAMAMVGGAEATCCGDATREGTYVQLNGSSLLTTGAGADALYSSSFTVQLFLKLSESAVPQPVIGCMNATETRGWRVSCSSSQCCFSAYVEGSSSPALRSFCANDLSLTNWTHLTVRFTASASFIPGVTSSRRPAAASLFVDGVKRAEASWGDPGVIWRKESYVGYPALTVGGSRDWDAESRSFMVGDVDELRVWNESIPDQQILDSAFEVAACPSSSSSFNRVASITSLSNLILYLRNPQQPSQSNYNQLQGSSLSLSLSPAGSSIQVGSGGLYMHKSPVIELSPSSRGVLFSAFTPQSDTSISLAALASQQEMAYVDLLVRDPNYDDVLALTSPLKFIAHNTSSISYFSCLDRFLGFSRMEAYDAVDGPDQDGWVSFAGVSGYDALSAGGVLNAVTNSPLDSAGVASQFVHLGQNLASSGYLPPHTQTQSQIVLRVVMAHNLSADWWVPQAGYELVSSLASFSRCSGSRQDVELKLQLGVHLSPEFVDASNYNQPSRGGESLSAFSYPAMQQAQQAVAPGAHYVVGYGQSLDLRVRARDRNAGDKVCVLVSEDPGVPLGEWSSTSSGSKLTSGCHANLLFTEQVPLVAGASAFCSGACQLSSCDAGLSSFLPPPQFDRTFHYTPSVAAVGGIYRVCFQAQSKQPDGDNFPVKDPSSSYSRSLLCVVIEVVPPAPVLLTQPLIYEAVVGCKLELLLVVEDRRLNASATGMMQTDMNGAAPQPLQYVLSFSPAGSSKCFNTHCDPLPSLPQGACLPCSSPAPLNSVTLEWTPARQDALYKPYTLCLDASLVGGTWGKQQVGCVQVRVRKCQECVRGGDTLESIARSLKIGYLDLYMWNPFLERPDHLLPGMAVSTGSVYTVREGERESKQGGRALRADASVSG</sequence>
<dbReference type="RefSeq" id="XP_005827002.1">
    <property type="nucleotide sequence ID" value="XM_005826945.1"/>
</dbReference>
<keyword evidence="4" id="KW-1185">Reference proteome</keyword>
<reference evidence="2 4" key="1">
    <citation type="journal article" date="2012" name="Nature">
        <title>Algal genomes reveal evolutionary mosaicism and the fate of nucleomorphs.</title>
        <authorList>
            <consortium name="DOE Joint Genome Institute"/>
            <person name="Curtis B.A."/>
            <person name="Tanifuji G."/>
            <person name="Burki F."/>
            <person name="Gruber A."/>
            <person name="Irimia M."/>
            <person name="Maruyama S."/>
            <person name="Arias M.C."/>
            <person name="Ball S.G."/>
            <person name="Gile G.H."/>
            <person name="Hirakawa Y."/>
            <person name="Hopkins J.F."/>
            <person name="Kuo A."/>
            <person name="Rensing S.A."/>
            <person name="Schmutz J."/>
            <person name="Symeonidi A."/>
            <person name="Elias M."/>
            <person name="Eveleigh R.J."/>
            <person name="Herman E.K."/>
            <person name="Klute M.J."/>
            <person name="Nakayama T."/>
            <person name="Obornik M."/>
            <person name="Reyes-Prieto A."/>
            <person name="Armbrust E.V."/>
            <person name="Aves S.J."/>
            <person name="Beiko R.G."/>
            <person name="Coutinho P."/>
            <person name="Dacks J.B."/>
            <person name="Durnford D.G."/>
            <person name="Fast N.M."/>
            <person name="Green B.R."/>
            <person name="Grisdale C.J."/>
            <person name="Hempel F."/>
            <person name="Henrissat B."/>
            <person name="Hoppner M.P."/>
            <person name="Ishida K."/>
            <person name="Kim E."/>
            <person name="Koreny L."/>
            <person name="Kroth P.G."/>
            <person name="Liu Y."/>
            <person name="Malik S.B."/>
            <person name="Maier U.G."/>
            <person name="McRose D."/>
            <person name="Mock T."/>
            <person name="Neilson J.A."/>
            <person name="Onodera N.T."/>
            <person name="Poole A.M."/>
            <person name="Pritham E.J."/>
            <person name="Richards T.A."/>
            <person name="Rocap G."/>
            <person name="Roy S.W."/>
            <person name="Sarai C."/>
            <person name="Schaack S."/>
            <person name="Shirato S."/>
            <person name="Slamovits C.H."/>
            <person name="Spencer D.F."/>
            <person name="Suzuki S."/>
            <person name="Worden A.Z."/>
            <person name="Zauner S."/>
            <person name="Barry K."/>
            <person name="Bell C."/>
            <person name="Bharti A.K."/>
            <person name="Crow J.A."/>
            <person name="Grimwood J."/>
            <person name="Kramer R."/>
            <person name="Lindquist E."/>
            <person name="Lucas S."/>
            <person name="Salamov A."/>
            <person name="McFadden G.I."/>
            <person name="Lane C.E."/>
            <person name="Keeling P.J."/>
            <person name="Gray M.W."/>
            <person name="Grigoriev I.V."/>
            <person name="Archibald J.M."/>
        </authorList>
    </citation>
    <scope>NUCLEOTIDE SEQUENCE</scope>
    <source>
        <strain evidence="2 4">CCMP2712</strain>
    </source>
</reference>
<dbReference type="CDD" id="cd00118">
    <property type="entry name" value="LysM"/>
    <property type="match status" value="1"/>
</dbReference>
<feature type="chain" id="PRO_5008770489" description="LysM domain-containing protein" evidence="1">
    <location>
        <begin position="20"/>
        <end position="891"/>
    </location>
</feature>
<reference evidence="3" key="3">
    <citation type="submission" date="2015-06" db="UniProtKB">
        <authorList>
            <consortium name="EnsemblProtists"/>
        </authorList>
    </citation>
    <scope>IDENTIFICATION</scope>
</reference>
<dbReference type="InterPro" id="IPR013320">
    <property type="entry name" value="ConA-like_dom_sf"/>
</dbReference>
<organism evidence="2">
    <name type="scientific">Guillardia theta (strain CCMP2712)</name>
    <name type="common">Cryptophyte</name>
    <dbReference type="NCBI Taxonomy" id="905079"/>
    <lineage>
        <taxon>Eukaryota</taxon>
        <taxon>Cryptophyceae</taxon>
        <taxon>Pyrenomonadales</taxon>
        <taxon>Geminigeraceae</taxon>
        <taxon>Guillardia</taxon>
    </lineage>
</organism>
<protein>
    <recommendedName>
        <fullName evidence="5">LysM domain-containing protein</fullName>
    </recommendedName>
</protein>
<evidence type="ECO:0000313" key="4">
    <source>
        <dbReference type="Proteomes" id="UP000011087"/>
    </source>
</evidence>
<dbReference type="EnsemblProtists" id="EKX40022">
    <property type="protein sequence ID" value="EKX40022"/>
    <property type="gene ID" value="GUITHDRAFT_114016"/>
</dbReference>
<evidence type="ECO:0000256" key="1">
    <source>
        <dbReference type="SAM" id="SignalP"/>
    </source>
</evidence>